<evidence type="ECO:0000256" key="5">
    <source>
        <dbReference type="ARBA" id="ARBA00022692"/>
    </source>
</evidence>
<dbReference type="PANTHER" id="PTHR23501:SF197">
    <property type="entry name" value="COMD"/>
    <property type="match status" value="1"/>
</dbReference>
<dbReference type="PANTHER" id="PTHR23501">
    <property type="entry name" value="MAJOR FACILITATOR SUPERFAMILY"/>
    <property type="match status" value="1"/>
</dbReference>
<dbReference type="GO" id="GO:0022857">
    <property type="term" value="F:transmembrane transporter activity"/>
    <property type="evidence" value="ECO:0007669"/>
    <property type="project" value="InterPro"/>
</dbReference>
<feature type="transmembrane region" description="Helical" evidence="8">
    <location>
        <begin position="149"/>
        <end position="170"/>
    </location>
</feature>
<dbReference type="InterPro" id="IPR011701">
    <property type="entry name" value="MFS"/>
</dbReference>
<evidence type="ECO:0000259" key="9">
    <source>
        <dbReference type="PROSITE" id="PS50850"/>
    </source>
</evidence>
<dbReference type="CDD" id="cd17502">
    <property type="entry name" value="MFS_Azr1_MDR_like"/>
    <property type="match status" value="1"/>
</dbReference>
<dbReference type="InterPro" id="IPR036390">
    <property type="entry name" value="WH_DNA-bd_sf"/>
</dbReference>
<comment type="similarity">
    <text evidence="2">Belongs to the major facilitator superfamily. TCR/Tet family.</text>
</comment>
<organism evidence="10 11">
    <name type="scientific">Trebonia kvetii</name>
    <dbReference type="NCBI Taxonomy" id="2480626"/>
    <lineage>
        <taxon>Bacteria</taxon>
        <taxon>Bacillati</taxon>
        <taxon>Actinomycetota</taxon>
        <taxon>Actinomycetes</taxon>
        <taxon>Streptosporangiales</taxon>
        <taxon>Treboniaceae</taxon>
        <taxon>Trebonia</taxon>
    </lineage>
</organism>
<keyword evidence="6 8" id="KW-1133">Transmembrane helix</keyword>
<name>A0A6P2BXB7_9ACTN</name>
<reference evidence="10 11" key="1">
    <citation type="submission" date="2018-11" db="EMBL/GenBank/DDBJ databases">
        <title>Trebonia kvetii gen.nov., sp.nov., a novel acidophilic actinobacterium, and proposal of the new actinobacterial family Treboniaceae fam. nov.</title>
        <authorList>
            <person name="Rapoport D."/>
            <person name="Sagova-Mareckova M."/>
            <person name="Sedlacek I."/>
            <person name="Provaznik J."/>
            <person name="Kralova S."/>
            <person name="Pavlinic D."/>
            <person name="Benes V."/>
            <person name="Kopecky J."/>
        </authorList>
    </citation>
    <scope>NUCLEOTIDE SEQUENCE [LARGE SCALE GENOMIC DNA]</scope>
    <source>
        <strain evidence="10 11">15Tr583</strain>
    </source>
</reference>
<feature type="transmembrane region" description="Helical" evidence="8">
    <location>
        <begin position="455"/>
        <end position="473"/>
    </location>
</feature>
<dbReference type="SUPFAM" id="SSF46785">
    <property type="entry name" value="Winged helix' DNA-binding domain"/>
    <property type="match status" value="1"/>
</dbReference>
<accession>A0A6P2BXB7</accession>
<evidence type="ECO:0000256" key="4">
    <source>
        <dbReference type="ARBA" id="ARBA00022475"/>
    </source>
</evidence>
<dbReference type="InterPro" id="IPR004638">
    <property type="entry name" value="EmrB-like"/>
</dbReference>
<keyword evidence="7 8" id="KW-0472">Membrane</keyword>
<feature type="transmembrane region" description="Helical" evidence="8">
    <location>
        <begin position="27"/>
        <end position="48"/>
    </location>
</feature>
<evidence type="ECO:0000313" key="10">
    <source>
        <dbReference type="EMBL" id="TVZ03714.1"/>
    </source>
</evidence>
<dbReference type="AlphaFoldDB" id="A0A6P2BXB7"/>
<feature type="transmembrane region" description="Helical" evidence="8">
    <location>
        <begin position="182"/>
        <end position="202"/>
    </location>
</feature>
<protein>
    <submittedName>
        <fullName evidence="10">DHA2 family efflux MFS transporter permease subunit</fullName>
    </submittedName>
</protein>
<feature type="transmembrane region" description="Helical" evidence="8">
    <location>
        <begin position="315"/>
        <end position="333"/>
    </location>
</feature>
<evidence type="ECO:0000256" key="6">
    <source>
        <dbReference type="ARBA" id="ARBA00022989"/>
    </source>
</evidence>
<keyword evidence="4" id="KW-1003">Cell membrane</keyword>
<comment type="caution">
    <text evidence="10">The sequence shown here is derived from an EMBL/GenBank/DDBJ whole genome shotgun (WGS) entry which is preliminary data.</text>
</comment>
<dbReference type="NCBIfam" id="TIGR00711">
    <property type="entry name" value="efflux_EmrB"/>
    <property type="match status" value="1"/>
</dbReference>
<dbReference type="InterPro" id="IPR036259">
    <property type="entry name" value="MFS_trans_sf"/>
</dbReference>
<feature type="transmembrane region" description="Helical" evidence="8">
    <location>
        <begin position="60"/>
        <end position="80"/>
    </location>
</feature>
<dbReference type="InterPro" id="IPR036388">
    <property type="entry name" value="WH-like_DNA-bd_sf"/>
</dbReference>
<dbReference type="PRINTS" id="PR01036">
    <property type="entry name" value="TCRTETB"/>
</dbReference>
<dbReference type="Proteomes" id="UP000460272">
    <property type="component" value="Unassembled WGS sequence"/>
</dbReference>
<dbReference type="Gene3D" id="1.10.10.10">
    <property type="entry name" value="Winged helix-like DNA-binding domain superfamily/Winged helix DNA-binding domain"/>
    <property type="match status" value="1"/>
</dbReference>
<sequence length="658" mass="69094">MLALLLAALDQTIVSTALPTIVNDLGGLSHLSWVVTAYLLASTASTQVWGKLGDQYGRKYLFLGAIVIFLVGSALCGQSRNMGELIAFRAIQGVGGGGIMVLTQAIIGDIVPARERGKYQGAFGAVFGVASVIGPLLGGFFVDNLSWRWVFYINLPIGAIALVVIAIVLPAVSTRQQHKIDYLGAATLAGFATAVVLATSWGGTTYAWSSPVIIGLFAAGAALLTAWYFSARYAAEPVLPLRLFRNSVFAVSAAISLAAGFAMFGALSYLPLFLQVVRGVSPTISGVSLLPMVLGLLITSIGSGQLIARTGHYKAFPIAGTAILSVALFLLSTMDETTSSGLMSLYFFILGFGLGLIIQVLVIAVQNSVSYADLGAATSGVTFFRSIGGSFGVSVFGAIFANQLASQLRVALTGKKLPRGFSAASVQANSSQLKALPADLREAIEHAYSLALQPVFRTAVPIALVAFVLAWFLREVPLRTAAGAETPQGTTLRSAASAADLGEALGCAPTSRTSAQEAERVLSRLSAVELRRFGYARLARAAGLDLTGGACWILTRLARQGATPGPELAKQAGVTVDEGRPNAQLLVDRGLIIRTDGVLALTPSGRETADRLFATEQTWLEGQLAGWSPEQHAELEHVLAELSRALLGDDADRHLVDR</sequence>
<dbReference type="Gene3D" id="1.20.1250.20">
    <property type="entry name" value="MFS general substrate transporter like domains"/>
    <property type="match status" value="1"/>
</dbReference>
<dbReference type="PROSITE" id="PS50850">
    <property type="entry name" value="MFS"/>
    <property type="match status" value="1"/>
</dbReference>
<keyword evidence="11" id="KW-1185">Reference proteome</keyword>
<evidence type="ECO:0000313" key="11">
    <source>
        <dbReference type="Proteomes" id="UP000460272"/>
    </source>
</evidence>
<dbReference type="Gene3D" id="1.20.1720.10">
    <property type="entry name" value="Multidrug resistance protein D"/>
    <property type="match status" value="1"/>
</dbReference>
<dbReference type="SUPFAM" id="SSF103473">
    <property type="entry name" value="MFS general substrate transporter"/>
    <property type="match status" value="1"/>
</dbReference>
<gene>
    <name evidence="10" type="ORF">EAS64_24165</name>
</gene>
<feature type="domain" description="Major facilitator superfamily (MFS) profile" evidence="9">
    <location>
        <begin position="1"/>
        <end position="478"/>
    </location>
</feature>
<evidence type="ECO:0000256" key="7">
    <source>
        <dbReference type="ARBA" id="ARBA00023136"/>
    </source>
</evidence>
<feature type="transmembrane region" description="Helical" evidence="8">
    <location>
        <begin position="249"/>
        <end position="269"/>
    </location>
</feature>
<feature type="transmembrane region" description="Helical" evidence="8">
    <location>
        <begin position="86"/>
        <end position="107"/>
    </location>
</feature>
<dbReference type="Pfam" id="PF07690">
    <property type="entry name" value="MFS_1"/>
    <property type="match status" value="1"/>
</dbReference>
<evidence type="ECO:0000256" key="3">
    <source>
        <dbReference type="ARBA" id="ARBA00022448"/>
    </source>
</evidence>
<dbReference type="GO" id="GO:0005886">
    <property type="term" value="C:plasma membrane"/>
    <property type="evidence" value="ECO:0007669"/>
    <property type="project" value="UniProtKB-SubCell"/>
</dbReference>
<feature type="transmembrane region" description="Helical" evidence="8">
    <location>
        <begin position="377"/>
        <end position="401"/>
    </location>
</feature>
<keyword evidence="3" id="KW-0813">Transport</keyword>
<proteinExistence type="inferred from homology"/>
<evidence type="ECO:0000256" key="2">
    <source>
        <dbReference type="ARBA" id="ARBA00007520"/>
    </source>
</evidence>
<evidence type="ECO:0000256" key="1">
    <source>
        <dbReference type="ARBA" id="ARBA00004651"/>
    </source>
</evidence>
<keyword evidence="5 8" id="KW-0812">Transmembrane</keyword>
<evidence type="ECO:0000256" key="8">
    <source>
        <dbReference type="SAM" id="Phobius"/>
    </source>
</evidence>
<feature type="transmembrane region" description="Helical" evidence="8">
    <location>
        <begin position="208"/>
        <end position="229"/>
    </location>
</feature>
<dbReference type="FunFam" id="1.20.1720.10:FF:000004">
    <property type="entry name" value="EmrB/QacA family drug resistance transporter"/>
    <property type="match status" value="1"/>
</dbReference>
<feature type="transmembrane region" description="Helical" evidence="8">
    <location>
        <begin position="345"/>
        <end position="365"/>
    </location>
</feature>
<comment type="subcellular location">
    <subcellularLocation>
        <location evidence="1">Cell membrane</location>
        <topology evidence="1">Multi-pass membrane protein</topology>
    </subcellularLocation>
</comment>
<feature type="transmembrane region" description="Helical" evidence="8">
    <location>
        <begin position="119"/>
        <end position="137"/>
    </location>
</feature>
<dbReference type="InterPro" id="IPR020846">
    <property type="entry name" value="MFS_dom"/>
</dbReference>
<dbReference type="EMBL" id="RPFW01000004">
    <property type="protein sequence ID" value="TVZ03714.1"/>
    <property type="molecule type" value="Genomic_DNA"/>
</dbReference>
<dbReference type="OrthoDB" id="4082704at2"/>
<feature type="transmembrane region" description="Helical" evidence="8">
    <location>
        <begin position="289"/>
        <end position="308"/>
    </location>
</feature>